<dbReference type="eggNOG" id="COG3791">
    <property type="taxonomic scope" value="Bacteria"/>
</dbReference>
<name>A0A1G6ARL2_9STRE</name>
<dbReference type="GO" id="GO:0016846">
    <property type="term" value="F:carbon-sulfur lyase activity"/>
    <property type="evidence" value="ECO:0007669"/>
    <property type="project" value="InterPro"/>
</dbReference>
<keyword evidence="3" id="KW-0862">Zinc</keyword>
<dbReference type="Proteomes" id="UP000182508">
    <property type="component" value="Unassembled WGS sequence"/>
</dbReference>
<feature type="domain" description="CENP-V/GFA" evidence="5">
    <location>
        <begin position="2"/>
        <end position="119"/>
    </location>
</feature>
<dbReference type="SUPFAM" id="SSF51316">
    <property type="entry name" value="Mss4-like"/>
    <property type="match status" value="1"/>
</dbReference>
<keyword evidence="7" id="KW-1185">Reference proteome</keyword>
<dbReference type="InterPro" id="IPR006913">
    <property type="entry name" value="CENP-V/GFA"/>
</dbReference>
<evidence type="ECO:0000256" key="1">
    <source>
        <dbReference type="ARBA" id="ARBA00005495"/>
    </source>
</evidence>
<keyword evidence="4" id="KW-0456">Lyase</keyword>
<dbReference type="PANTHER" id="PTHR33337">
    <property type="entry name" value="GFA DOMAIN-CONTAINING PROTEIN"/>
    <property type="match status" value="1"/>
</dbReference>
<proteinExistence type="inferred from homology"/>
<dbReference type="PANTHER" id="PTHR33337:SF40">
    <property type="entry name" value="CENP-V_GFA DOMAIN-CONTAINING PROTEIN-RELATED"/>
    <property type="match status" value="1"/>
</dbReference>
<evidence type="ECO:0000259" key="5">
    <source>
        <dbReference type="PROSITE" id="PS51891"/>
    </source>
</evidence>
<evidence type="ECO:0000256" key="4">
    <source>
        <dbReference type="ARBA" id="ARBA00023239"/>
    </source>
</evidence>
<evidence type="ECO:0000256" key="3">
    <source>
        <dbReference type="ARBA" id="ARBA00022833"/>
    </source>
</evidence>
<dbReference type="RefSeq" id="WP_018163991.1">
    <property type="nucleotide sequence ID" value="NZ_FMXP01000006.1"/>
</dbReference>
<keyword evidence="2" id="KW-0479">Metal-binding</keyword>
<comment type="similarity">
    <text evidence="1">Belongs to the Gfa family.</text>
</comment>
<dbReference type="Pfam" id="PF04828">
    <property type="entry name" value="GFA"/>
    <property type="match status" value="1"/>
</dbReference>
<reference evidence="6 7" key="1">
    <citation type="submission" date="2016-10" db="EMBL/GenBank/DDBJ databases">
        <authorList>
            <person name="de Groot N.N."/>
        </authorList>
    </citation>
    <scope>NUCLEOTIDE SEQUENCE [LARGE SCALE GENOMIC DNA]</scope>
    <source>
        <strain evidence="6 7">A-4</strain>
    </source>
</reference>
<evidence type="ECO:0000256" key="2">
    <source>
        <dbReference type="ARBA" id="ARBA00022723"/>
    </source>
</evidence>
<dbReference type="PROSITE" id="PS51891">
    <property type="entry name" value="CENP_V_GFA"/>
    <property type="match status" value="1"/>
</dbReference>
<gene>
    <name evidence="6" type="ORF">SAMN02910293_00562</name>
</gene>
<evidence type="ECO:0000313" key="7">
    <source>
        <dbReference type="Proteomes" id="UP000182508"/>
    </source>
</evidence>
<sequence length="124" mass="14309">MLRGSCLCKAVTYQTDQEIAELVFCHCSFCRKATASGFSVNARIKREKLQLLTGEDRLVIYSSSPGKDRYYCSTCHSQIFHRQEELPDLLTLKMGTVDTSEQDMAQVPKRHIFQDQHFNWLNSQ</sequence>
<dbReference type="GO" id="GO:0046872">
    <property type="term" value="F:metal ion binding"/>
    <property type="evidence" value="ECO:0007669"/>
    <property type="project" value="UniProtKB-KW"/>
</dbReference>
<protein>
    <submittedName>
        <fullName evidence="6">Uncharacterized conserved protein</fullName>
    </submittedName>
</protein>
<dbReference type="STRING" id="439219.SAMN02910293_00562"/>
<organism evidence="6 7">
    <name type="scientific">Streptococcus henryi</name>
    <dbReference type="NCBI Taxonomy" id="439219"/>
    <lineage>
        <taxon>Bacteria</taxon>
        <taxon>Bacillati</taxon>
        <taxon>Bacillota</taxon>
        <taxon>Bacilli</taxon>
        <taxon>Lactobacillales</taxon>
        <taxon>Streptococcaceae</taxon>
        <taxon>Streptococcus</taxon>
    </lineage>
</organism>
<evidence type="ECO:0000313" key="6">
    <source>
        <dbReference type="EMBL" id="SDB10823.1"/>
    </source>
</evidence>
<dbReference type="AlphaFoldDB" id="A0A1G6ARL2"/>
<dbReference type="EMBL" id="FMXP01000006">
    <property type="protein sequence ID" value="SDB10823.1"/>
    <property type="molecule type" value="Genomic_DNA"/>
</dbReference>
<accession>A0A1G6ARL2</accession>
<dbReference type="Gene3D" id="3.90.1590.10">
    <property type="entry name" value="glutathione-dependent formaldehyde- activating enzyme (gfa)"/>
    <property type="match status" value="1"/>
</dbReference>
<dbReference type="InterPro" id="IPR011057">
    <property type="entry name" value="Mss4-like_sf"/>
</dbReference>